<dbReference type="InterPro" id="IPR018170">
    <property type="entry name" value="Aldo/ket_reductase_CS"/>
</dbReference>
<comment type="caution">
    <text evidence="2">The sequence shown here is derived from an EMBL/GenBank/DDBJ whole genome shotgun (WGS) entry which is preliminary data.</text>
</comment>
<dbReference type="Gene3D" id="3.20.20.100">
    <property type="entry name" value="NADP-dependent oxidoreductase domain"/>
    <property type="match status" value="1"/>
</dbReference>
<dbReference type="RefSeq" id="WP_304600596.1">
    <property type="nucleotide sequence ID" value="NZ_JAUQYO010000001.1"/>
</dbReference>
<protein>
    <submittedName>
        <fullName evidence="2">Aldo/keto reductase</fullName>
    </submittedName>
</protein>
<dbReference type="PRINTS" id="PR00069">
    <property type="entry name" value="ALDKETRDTASE"/>
</dbReference>
<dbReference type="Proteomes" id="UP001232536">
    <property type="component" value="Unassembled WGS sequence"/>
</dbReference>
<name>A0ABT9DA04_9CELL</name>
<dbReference type="PROSITE" id="PS00062">
    <property type="entry name" value="ALDOKETO_REDUCTASE_2"/>
    <property type="match status" value="1"/>
</dbReference>
<evidence type="ECO:0000259" key="1">
    <source>
        <dbReference type="Pfam" id="PF00248"/>
    </source>
</evidence>
<keyword evidence="3" id="KW-1185">Reference proteome</keyword>
<dbReference type="EMBL" id="JAUQYP010000001">
    <property type="protein sequence ID" value="MDO8106958.1"/>
    <property type="molecule type" value="Genomic_DNA"/>
</dbReference>
<gene>
    <name evidence="2" type="ORF">Q6348_07075</name>
</gene>
<proteinExistence type="predicted"/>
<dbReference type="InterPro" id="IPR036812">
    <property type="entry name" value="NAD(P)_OxRdtase_dom_sf"/>
</dbReference>
<sequence length="310" mass="33584">MVQIGSSDLEVAPLALGGNVFGWTADEAESFAVLDAFAGAGGTMVDTADAYSAWVPGHEGGESESVIGRWMADRGNRDRVVVATKVSQHPQFRGLSAANVRAAAQASLERLGTDRIDLYWAHFDDQDTPIEETAGAFSRLVDEGLVRWIGVSNYSPERIDAWMAAAEADGLHRPVALQPHYNLVERAFENGLRDRAERYRLGVLPYFSLAKGFLTGKYRDGAPAVDSPRARQAQDYLDERGKRVLVALDQVAGRHDVPVATVALAWLRSRPTVAAPIASARTADQLEPLLRSMTLTLPESDVDLLTAASV</sequence>
<feature type="domain" description="NADP-dependent oxidoreductase" evidence="1">
    <location>
        <begin position="13"/>
        <end position="308"/>
    </location>
</feature>
<evidence type="ECO:0000313" key="2">
    <source>
        <dbReference type="EMBL" id="MDO8106958.1"/>
    </source>
</evidence>
<reference evidence="2 3" key="1">
    <citation type="submission" date="2023-07" db="EMBL/GenBank/DDBJ databases">
        <title>Description of novel actinomycetes strains, isolated from tidal flat sediment.</title>
        <authorList>
            <person name="Lu C."/>
        </authorList>
    </citation>
    <scope>NUCLEOTIDE SEQUENCE [LARGE SCALE GENOMIC DNA]</scope>
    <source>
        <strain evidence="2 3">SYSU T00b441</strain>
    </source>
</reference>
<dbReference type="InterPro" id="IPR050523">
    <property type="entry name" value="AKR_Detox_Biosynth"/>
</dbReference>
<dbReference type="PANTHER" id="PTHR43364">
    <property type="entry name" value="NADH-SPECIFIC METHYLGLYOXAL REDUCTASE-RELATED"/>
    <property type="match status" value="1"/>
</dbReference>
<dbReference type="Pfam" id="PF00248">
    <property type="entry name" value="Aldo_ket_red"/>
    <property type="match status" value="1"/>
</dbReference>
<dbReference type="InterPro" id="IPR023210">
    <property type="entry name" value="NADP_OxRdtase_dom"/>
</dbReference>
<accession>A0ABT9DA04</accession>
<dbReference type="SUPFAM" id="SSF51430">
    <property type="entry name" value="NAD(P)-linked oxidoreductase"/>
    <property type="match status" value="1"/>
</dbReference>
<organism evidence="2 3">
    <name type="scientific">Actinotalea lenta</name>
    <dbReference type="NCBI Taxonomy" id="3064654"/>
    <lineage>
        <taxon>Bacteria</taxon>
        <taxon>Bacillati</taxon>
        <taxon>Actinomycetota</taxon>
        <taxon>Actinomycetes</taxon>
        <taxon>Micrococcales</taxon>
        <taxon>Cellulomonadaceae</taxon>
        <taxon>Actinotalea</taxon>
    </lineage>
</organism>
<evidence type="ECO:0000313" key="3">
    <source>
        <dbReference type="Proteomes" id="UP001232536"/>
    </source>
</evidence>
<dbReference type="CDD" id="cd19081">
    <property type="entry name" value="AKR_AKR9C1"/>
    <property type="match status" value="1"/>
</dbReference>
<dbReference type="InterPro" id="IPR020471">
    <property type="entry name" value="AKR"/>
</dbReference>
<dbReference type="PANTHER" id="PTHR43364:SF6">
    <property type="entry name" value="OXIDOREDUCTASE-RELATED"/>
    <property type="match status" value="1"/>
</dbReference>